<evidence type="ECO:0000313" key="4">
    <source>
        <dbReference type="EMBL" id="TDD12656.1"/>
    </source>
</evidence>
<dbReference type="Pfam" id="PF00589">
    <property type="entry name" value="Phage_integrase"/>
    <property type="match status" value="1"/>
</dbReference>
<reference evidence="4 5" key="1">
    <citation type="submission" date="2019-02" db="EMBL/GenBank/DDBJ databases">
        <title>Draft genome sequences of novel Actinobacteria.</title>
        <authorList>
            <person name="Sahin N."/>
            <person name="Ay H."/>
            <person name="Saygin H."/>
        </authorList>
    </citation>
    <scope>NUCLEOTIDE SEQUENCE [LARGE SCALE GENOMIC DNA]</scope>
    <source>
        <strain evidence="4 5">16K104</strain>
    </source>
</reference>
<dbReference type="Proteomes" id="UP000295172">
    <property type="component" value="Unassembled WGS sequence"/>
</dbReference>
<feature type="region of interest" description="Disordered" evidence="2">
    <location>
        <begin position="91"/>
        <end position="133"/>
    </location>
</feature>
<keyword evidence="5" id="KW-1185">Reference proteome</keyword>
<dbReference type="RefSeq" id="WP_132327381.1">
    <property type="nucleotide sequence ID" value="NZ_SMKR01000302.1"/>
</dbReference>
<dbReference type="GO" id="GO:0015074">
    <property type="term" value="P:DNA integration"/>
    <property type="evidence" value="ECO:0007669"/>
    <property type="project" value="InterPro"/>
</dbReference>
<dbReference type="EMBL" id="SMKR01000302">
    <property type="protein sequence ID" value="TDD12656.1"/>
    <property type="molecule type" value="Genomic_DNA"/>
</dbReference>
<keyword evidence="1" id="KW-0233">DNA recombination</keyword>
<dbReference type="OrthoDB" id="1822491at2"/>
<dbReference type="AlphaFoldDB" id="A0A4V2YCS1"/>
<dbReference type="InterPro" id="IPR013762">
    <property type="entry name" value="Integrase-like_cat_sf"/>
</dbReference>
<dbReference type="GO" id="GO:0006310">
    <property type="term" value="P:DNA recombination"/>
    <property type="evidence" value="ECO:0007669"/>
    <property type="project" value="UniProtKB-KW"/>
</dbReference>
<gene>
    <name evidence="4" type="ORF">E1218_35315</name>
</gene>
<evidence type="ECO:0000256" key="1">
    <source>
        <dbReference type="ARBA" id="ARBA00023172"/>
    </source>
</evidence>
<dbReference type="InterPro" id="IPR002104">
    <property type="entry name" value="Integrase_catalytic"/>
</dbReference>
<dbReference type="GO" id="GO:0003677">
    <property type="term" value="F:DNA binding"/>
    <property type="evidence" value="ECO:0007669"/>
    <property type="project" value="InterPro"/>
</dbReference>
<feature type="compositionally biased region" description="Basic and acidic residues" evidence="2">
    <location>
        <begin position="94"/>
        <end position="119"/>
    </location>
</feature>
<dbReference type="SUPFAM" id="SSF56349">
    <property type="entry name" value="DNA breaking-rejoining enzymes"/>
    <property type="match status" value="1"/>
</dbReference>
<evidence type="ECO:0000259" key="3">
    <source>
        <dbReference type="PROSITE" id="PS51898"/>
    </source>
</evidence>
<protein>
    <recommendedName>
        <fullName evidence="3">Tyr recombinase domain-containing protein</fullName>
    </recommendedName>
</protein>
<dbReference type="InterPro" id="IPR011010">
    <property type="entry name" value="DNA_brk_join_enz"/>
</dbReference>
<comment type="caution">
    <text evidence="4">The sequence shown here is derived from an EMBL/GenBank/DDBJ whole genome shotgun (WGS) entry which is preliminary data.</text>
</comment>
<evidence type="ECO:0000256" key="2">
    <source>
        <dbReference type="SAM" id="MobiDB-lite"/>
    </source>
</evidence>
<feature type="domain" description="Tyr recombinase" evidence="3">
    <location>
        <begin position="1"/>
        <end position="106"/>
    </location>
</feature>
<evidence type="ECO:0000313" key="5">
    <source>
        <dbReference type="Proteomes" id="UP000295172"/>
    </source>
</evidence>
<dbReference type="Gene3D" id="1.10.443.10">
    <property type="entry name" value="Intergrase catalytic core"/>
    <property type="match status" value="1"/>
</dbReference>
<sequence>MVEDLVPIVDRWAGDKVSGAWLFHAPQGGPLSEGKWTRSVRWTAAIKAIGVPKLRVHDLRHTAASVWLGSEADPKVAQRILVHASTAMTMDLYGPDRPEPLGRSQEARGHDGGTEGDRGRVRRTPSPREWPLT</sequence>
<accession>A0A4V2YCS1</accession>
<dbReference type="PROSITE" id="PS51898">
    <property type="entry name" value="TYR_RECOMBINASE"/>
    <property type="match status" value="1"/>
</dbReference>
<organism evidence="4 5">
    <name type="scientific">Kribbella turkmenica</name>
    <dbReference type="NCBI Taxonomy" id="2530375"/>
    <lineage>
        <taxon>Bacteria</taxon>
        <taxon>Bacillati</taxon>
        <taxon>Actinomycetota</taxon>
        <taxon>Actinomycetes</taxon>
        <taxon>Propionibacteriales</taxon>
        <taxon>Kribbellaceae</taxon>
        <taxon>Kribbella</taxon>
    </lineage>
</organism>
<proteinExistence type="predicted"/>
<name>A0A4V2YCS1_9ACTN</name>